<accession>A0A6L6YHA8</accession>
<sequence length="155" mass="16652">MASGTNQERSSPGLYTLLGQIADGLSTRLQIASIELSVARDNAGKAAFYGILAGFFGLFSLVFISIALLVVFWDEHRVFVACALAVFYTVIFLYLLGRARNFASTLPYSFAESKQIMQADVNSFRGALKRSQGTPEEAPAAGATVQTKEADNAGK</sequence>
<dbReference type="Proteomes" id="UP000472580">
    <property type="component" value="Unassembled WGS sequence"/>
</dbReference>
<evidence type="ECO:0000256" key="1">
    <source>
        <dbReference type="SAM" id="MobiDB-lite"/>
    </source>
</evidence>
<keyword evidence="2" id="KW-0472">Membrane</keyword>
<feature type="transmembrane region" description="Helical" evidence="2">
    <location>
        <begin position="46"/>
        <end position="72"/>
    </location>
</feature>
<gene>
    <name evidence="3" type="ORF">E5987_02890</name>
</gene>
<keyword evidence="2" id="KW-1133">Transmembrane helix</keyword>
<evidence type="ECO:0000256" key="2">
    <source>
        <dbReference type="SAM" id="Phobius"/>
    </source>
</evidence>
<dbReference type="RefSeq" id="WP_160334585.1">
    <property type="nucleotide sequence ID" value="NZ_WSRP01000006.1"/>
</dbReference>
<keyword evidence="2" id="KW-0812">Transmembrane</keyword>
<dbReference type="AlphaFoldDB" id="A0A6L6YHA8"/>
<reference evidence="3 4" key="1">
    <citation type="submission" date="2019-12" db="EMBL/GenBank/DDBJ databases">
        <title>Microbes associate with the intestines of laboratory mice.</title>
        <authorList>
            <person name="Navarre W."/>
            <person name="Wong E."/>
        </authorList>
    </citation>
    <scope>NUCLEOTIDE SEQUENCE [LARGE SCALE GENOMIC DNA]</scope>
    <source>
        <strain evidence="3 4">NM82_D38</strain>
    </source>
</reference>
<organism evidence="3 4">
    <name type="scientific">Parasutterella muris</name>
    <dbReference type="NCBI Taxonomy" id="2565572"/>
    <lineage>
        <taxon>Bacteria</taxon>
        <taxon>Pseudomonadati</taxon>
        <taxon>Pseudomonadota</taxon>
        <taxon>Betaproteobacteria</taxon>
        <taxon>Burkholderiales</taxon>
        <taxon>Sutterellaceae</taxon>
        <taxon>Parasutterella</taxon>
    </lineage>
</organism>
<evidence type="ECO:0000313" key="3">
    <source>
        <dbReference type="EMBL" id="MVX56153.1"/>
    </source>
</evidence>
<feature type="region of interest" description="Disordered" evidence="1">
    <location>
        <begin position="131"/>
        <end position="155"/>
    </location>
</feature>
<name>A0A6L6YHA8_9BURK</name>
<dbReference type="Pfam" id="PF07332">
    <property type="entry name" value="Phage_holin_3_6"/>
    <property type="match status" value="1"/>
</dbReference>
<feature type="transmembrane region" description="Helical" evidence="2">
    <location>
        <begin position="78"/>
        <end position="96"/>
    </location>
</feature>
<protein>
    <submittedName>
        <fullName evidence="3">Phage holin family protein</fullName>
    </submittedName>
</protein>
<keyword evidence="4" id="KW-1185">Reference proteome</keyword>
<evidence type="ECO:0000313" key="4">
    <source>
        <dbReference type="Proteomes" id="UP000472580"/>
    </source>
</evidence>
<dbReference type="EMBL" id="WSRP01000006">
    <property type="protein sequence ID" value="MVX56153.1"/>
    <property type="molecule type" value="Genomic_DNA"/>
</dbReference>
<proteinExistence type="predicted"/>
<dbReference type="InterPro" id="IPR009937">
    <property type="entry name" value="Phage_holin_3_6"/>
</dbReference>
<dbReference type="OrthoDB" id="6920233at2"/>
<comment type="caution">
    <text evidence="3">The sequence shown here is derived from an EMBL/GenBank/DDBJ whole genome shotgun (WGS) entry which is preliminary data.</text>
</comment>